<sequence>MHVFNVFDGLLVAVMIFSGFLGFFRGFVKETLSLLAWGGSGVLSWKYHECVCPFLSKWITSPSLLKGACYLTVFLGTLIFFLCIVQWIALKIRSSVVSSVDASLGIVFGLCRGIVLILGSYTCSLFLVAPGQQPEIIQTSKSEKWLNHGAVILSPFLPEKLKNSNFSQSIKLILQNIKEVNILTESLSPSREPPASLEPLSPKNADASVTP</sequence>
<reference evidence="7 8" key="1">
    <citation type="journal article" date="2014" name="FEMS Microbiol. Lett.">
        <title>Draft genome sequences of three Holospora species (Holospora obtusa, Holospora undulata, and Holospora elegans), endonuclear symbiotic bacteria of the ciliate Paramecium caudatum.</title>
        <authorList>
            <person name="Dohra H."/>
            <person name="Tanaka K."/>
            <person name="Suzuki T."/>
            <person name="Fujishima M."/>
            <person name="Suzuki H."/>
        </authorList>
    </citation>
    <scope>NUCLEOTIDE SEQUENCE [LARGE SCALE GENOMIC DNA]</scope>
    <source>
        <strain evidence="7 8">E1</strain>
    </source>
</reference>
<accession>A0A023DY85</accession>
<keyword evidence="3 6" id="KW-1133">Transmembrane helix</keyword>
<organism evidence="7 8">
    <name type="scientific">Holospora elegans E1</name>
    <dbReference type="NCBI Taxonomy" id="1427503"/>
    <lineage>
        <taxon>Bacteria</taxon>
        <taxon>Pseudomonadati</taxon>
        <taxon>Pseudomonadota</taxon>
        <taxon>Alphaproteobacteria</taxon>
        <taxon>Holosporales</taxon>
        <taxon>Holosporaceae</taxon>
        <taxon>Holospora</taxon>
    </lineage>
</organism>
<name>A0A023DY85_9PROT</name>
<dbReference type="GO" id="GO:0016020">
    <property type="term" value="C:membrane"/>
    <property type="evidence" value="ECO:0007669"/>
    <property type="project" value="UniProtKB-SubCell"/>
</dbReference>
<evidence type="ECO:0000256" key="6">
    <source>
        <dbReference type="SAM" id="Phobius"/>
    </source>
</evidence>
<keyword evidence="8" id="KW-1185">Reference proteome</keyword>
<gene>
    <name evidence="7" type="ORF">HE1_00637</name>
</gene>
<proteinExistence type="predicted"/>
<feature type="transmembrane region" description="Helical" evidence="6">
    <location>
        <begin position="6"/>
        <end position="24"/>
    </location>
</feature>
<evidence type="ECO:0000256" key="5">
    <source>
        <dbReference type="SAM" id="MobiDB-lite"/>
    </source>
</evidence>
<protein>
    <submittedName>
        <fullName evidence="7">Colicin V production protein</fullName>
    </submittedName>
</protein>
<dbReference type="AlphaFoldDB" id="A0A023DY85"/>
<evidence type="ECO:0000313" key="8">
    <source>
        <dbReference type="Proteomes" id="UP000024842"/>
    </source>
</evidence>
<evidence type="ECO:0000256" key="3">
    <source>
        <dbReference type="ARBA" id="ARBA00022989"/>
    </source>
</evidence>
<dbReference type="InterPro" id="IPR052719">
    <property type="entry name" value="CvpA-like"/>
</dbReference>
<dbReference type="Pfam" id="PF02674">
    <property type="entry name" value="Colicin_V"/>
    <property type="match status" value="1"/>
</dbReference>
<feature type="region of interest" description="Disordered" evidence="5">
    <location>
        <begin position="189"/>
        <end position="211"/>
    </location>
</feature>
<dbReference type="GO" id="GO:0009403">
    <property type="term" value="P:toxin biosynthetic process"/>
    <property type="evidence" value="ECO:0007669"/>
    <property type="project" value="InterPro"/>
</dbReference>
<evidence type="ECO:0000256" key="2">
    <source>
        <dbReference type="ARBA" id="ARBA00022692"/>
    </source>
</evidence>
<comment type="subcellular location">
    <subcellularLocation>
        <location evidence="1">Membrane</location>
        <topology evidence="1">Multi-pass membrane protein</topology>
    </subcellularLocation>
</comment>
<comment type="caution">
    <text evidence="7">The sequence shown here is derived from an EMBL/GenBank/DDBJ whole genome shotgun (WGS) entry which is preliminary data.</text>
</comment>
<dbReference type="PANTHER" id="PTHR36926">
    <property type="entry name" value="COLICIN V PRODUCTION PROTEIN"/>
    <property type="match status" value="1"/>
</dbReference>
<feature type="transmembrane region" description="Helical" evidence="6">
    <location>
        <begin position="102"/>
        <end position="128"/>
    </location>
</feature>
<evidence type="ECO:0000256" key="1">
    <source>
        <dbReference type="ARBA" id="ARBA00004141"/>
    </source>
</evidence>
<keyword evidence="4 6" id="KW-0472">Membrane</keyword>
<dbReference type="STRING" id="1427503.HE1_00637"/>
<dbReference type="Proteomes" id="UP000024842">
    <property type="component" value="Unassembled WGS sequence"/>
</dbReference>
<dbReference type="OrthoDB" id="9806894at2"/>
<dbReference type="InterPro" id="IPR003825">
    <property type="entry name" value="Colicin-V_CvpA"/>
</dbReference>
<evidence type="ECO:0000313" key="7">
    <source>
        <dbReference type="EMBL" id="GAJ46309.1"/>
    </source>
</evidence>
<keyword evidence="2 6" id="KW-0812">Transmembrane</keyword>
<evidence type="ECO:0000256" key="4">
    <source>
        <dbReference type="ARBA" id="ARBA00023136"/>
    </source>
</evidence>
<dbReference type="EMBL" id="BAUP01000081">
    <property type="protein sequence ID" value="GAJ46309.1"/>
    <property type="molecule type" value="Genomic_DNA"/>
</dbReference>
<feature type="transmembrane region" description="Helical" evidence="6">
    <location>
        <begin position="67"/>
        <end position="90"/>
    </location>
</feature>
<dbReference type="PANTHER" id="PTHR36926:SF1">
    <property type="entry name" value="COLICIN V PRODUCTION PROTEIN"/>
    <property type="match status" value="1"/>
</dbReference>